<evidence type="ECO:0000259" key="8">
    <source>
        <dbReference type="PROSITE" id="PS50011"/>
    </source>
</evidence>
<dbReference type="EMBL" id="KB207020">
    <property type="protein sequence ID" value="ELP86019.1"/>
    <property type="molecule type" value="Genomic_DNA"/>
</dbReference>
<dbReference type="SUPFAM" id="SSF56112">
    <property type="entry name" value="Protein kinase-like (PK-like)"/>
    <property type="match status" value="1"/>
</dbReference>
<feature type="binding site" evidence="5">
    <location>
        <position position="431"/>
    </location>
    <ligand>
        <name>Mg(2+)</name>
        <dbReference type="ChEBI" id="CHEBI:18420"/>
    </ligand>
</feature>
<keyword evidence="7" id="KW-0812">Transmembrane</keyword>
<evidence type="ECO:0000256" key="5">
    <source>
        <dbReference type="PIRSR" id="PIRSR000615-3"/>
    </source>
</evidence>
<keyword evidence="9" id="KW-0418">Kinase</keyword>
<keyword evidence="5" id="KW-0460">Magnesium</keyword>
<keyword evidence="5" id="KW-0479">Metal-binding</keyword>
<evidence type="ECO:0000256" key="4">
    <source>
        <dbReference type="PIRSR" id="PIRSR000615-1"/>
    </source>
</evidence>
<dbReference type="CDD" id="cd13999">
    <property type="entry name" value="STKc_MAP3K-like"/>
    <property type="match status" value="1"/>
</dbReference>
<dbReference type="PANTHER" id="PTHR45756:SF1">
    <property type="entry name" value="PROTEIN KINASE DOMAIN CONTAINING PROTEIN"/>
    <property type="match status" value="1"/>
</dbReference>
<feature type="binding site" evidence="5">
    <location>
        <position position="449"/>
    </location>
    <ligand>
        <name>Mg(2+)</name>
        <dbReference type="ChEBI" id="CHEBI:18420"/>
    </ligand>
</feature>
<dbReference type="GO" id="GO:0005524">
    <property type="term" value="F:ATP binding"/>
    <property type="evidence" value="ECO:0007669"/>
    <property type="project" value="UniProtKB-UniRule"/>
</dbReference>
<keyword evidence="10" id="KW-1185">Reference proteome</keyword>
<dbReference type="PROSITE" id="PS00107">
    <property type="entry name" value="PROTEIN_KINASE_ATP"/>
    <property type="match status" value="1"/>
</dbReference>
<dbReference type="PROSITE" id="PS00108">
    <property type="entry name" value="PROTEIN_KINASE_ST"/>
    <property type="match status" value="1"/>
</dbReference>
<reference evidence="9 10" key="1">
    <citation type="submission" date="2012-10" db="EMBL/GenBank/DDBJ databases">
        <authorList>
            <person name="Zafar N."/>
            <person name="Inman J."/>
            <person name="Hall N."/>
            <person name="Lorenzi H."/>
            <person name="Caler E."/>
        </authorList>
    </citation>
    <scope>NUCLEOTIDE SEQUENCE [LARGE SCALE GENOMIC DNA]</scope>
    <source>
        <strain evidence="9 10">IP1</strain>
    </source>
</reference>
<evidence type="ECO:0000256" key="2">
    <source>
        <dbReference type="ARBA" id="ARBA00022741"/>
    </source>
</evidence>
<dbReference type="CDD" id="cd00064">
    <property type="entry name" value="FU"/>
    <property type="match status" value="1"/>
</dbReference>
<dbReference type="RefSeq" id="XP_004185365.1">
    <property type="nucleotide sequence ID" value="XM_004185317.1"/>
</dbReference>
<evidence type="ECO:0000313" key="10">
    <source>
        <dbReference type="Proteomes" id="UP000014680"/>
    </source>
</evidence>
<dbReference type="InterPro" id="IPR053215">
    <property type="entry name" value="TKL_Ser/Thr_kinase"/>
</dbReference>
<dbReference type="InterPro" id="IPR011009">
    <property type="entry name" value="Kinase-like_dom_sf"/>
</dbReference>
<dbReference type="InterPro" id="IPR017441">
    <property type="entry name" value="Protein_kinase_ATP_BS"/>
</dbReference>
<evidence type="ECO:0000313" key="9">
    <source>
        <dbReference type="EMBL" id="ELP86019.1"/>
    </source>
</evidence>
<dbReference type="Proteomes" id="UP000014680">
    <property type="component" value="Unassembled WGS sequence"/>
</dbReference>
<dbReference type="SUPFAM" id="SSF57184">
    <property type="entry name" value="Growth factor receptor domain"/>
    <property type="match status" value="1"/>
</dbReference>
<feature type="domain" description="Protein kinase" evidence="8">
    <location>
        <begin position="304"/>
        <end position="568"/>
    </location>
</feature>
<dbReference type="OrthoDB" id="4062651at2759"/>
<dbReference type="InterPro" id="IPR000719">
    <property type="entry name" value="Prot_kinase_dom"/>
</dbReference>
<evidence type="ECO:0000256" key="3">
    <source>
        <dbReference type="ARBA" id="ARBA00022840"/>
    </source>
</evidence>
<dbReference type="PRINTS" id="PR00109">
    <property type="entry name" value="TYRKINASE"/>
</dbReference>
<keyword evidence="1" id="KW-0723">Serine/threonine-protein kinase</keyword>
<dbReference type="AlphaFoldDB" id="L7FL06"/>
<dbReference type="EC" id="2.7.11.25" evidence="9"/>
<evidence type="ECO:0000256" key="1">
    <source>
        <dbReference type="ARBA" id="ARBA00022527"/>
    </source>
</evidence>
<dbReference type="Gene3D" id="1.10.510.10">
    <property type="entry name" value="Transferase(Phosphotransferase) domain 1"/>
    <property type="match status" value="1"/>
</dbReference>
<dbReference type="InterPro" id="IPR001245">
    <property type="entry name" value="Ser-Thr/Tyr_kinase_cat_dom"/>
</dbReference>
<dbReference type="PROSITE" id="PS50011">
    <property type="entry name" value="PROTEIN_KINASE_DOM"/>
    <property type="match status" value="1"/>
</dbReference>
<sequence>MGVINAKTSIIESVWTVFHNNIGLCLPQSSITGCAVNTTQFGCSKCQDEFLTSNLYECEKCNENCTKCTSQNQCTSCVNNKILFENGLCFDISFVKKCTEIFNSKCSKCAFWYSPTNSGTSCNKKVVWWVILIVIILILIVISIVVLIIYFIVSKIQRKCLQRETKKTTTLFKMSRSNISFISLGNGIVVNKKEIDFGDDIAVNEKQRELLCVGNTTKYNTKIQITTKSENVTKYKFETQPNVIVLGKDDACEFEIFIELKCTTKLNERLMLVAKMGVTHKNLIKEVKIKATSKLSTRLDPDELTEEKILGEGSFGVVYKGVFRGNKVAIKKMKNSEDMNEENDEFTKEVAMLDKFRSEYIVYFYGAVFIPSKVCMVTEYAPFGSLQDLMKHKTSDEIDIKIRIKMMTDAAKGISYLHENGILHRDIKPDNLLVFLLDLNDKVNAKLTDFGSARNVNLMMTNMTFTKGIGTPVYMALEVLNREKYTKSADVYSFGVTMYEVFGWAEAYPINTFKFPWKIAEYVTAGKRPEKRKNIPDVWFEFIKMCWKQNPKERNSITKVVECIQNIE</sequence>
<dbReference type="InterPro" id="IPR006212">
    <property type="entry name" value="Furin_repeat"/>
</dbReference>
<protein>
    <submittedName>
        <fullName evidence="9">Tyrosine protein kinase SRK3, putative</fullName>
        <ecNumber evidence="9">2.7.11.25</ecNumber>
    </submittedName>
</protein>
<keyword evidence="2 6" id="KW-0547">Nucleotide-binding</keyword>
<evidence type="ECO:0000256" key="6">
    <source>
        <dbReference type="PROSITE-ProRule" id="PRU10141"/>
    </source>
</evidence>
<dbReference type="SMART" id="SM00261">
    <property type="entry name" value="FU"/>
    <property type="match status" value="1"/>
</dbReference>
<dbReference type="VEuPathDB" id="AmoebaDB:EIN_235360"/>
<dbReference type="PROSITE" id="PS51257">
    <property type="entry name" value="PROKAR_LIPOPROTEIN"/>
    <property type="match status" value="1"/>
</dbReference>
<keyword evidence="7" id="KW-0472">Membrane</keyword>
<feature type="binding site" evidence="6">
    <location>
        <position position="332"/>
    </location>
    <ligand>
        <name>ATP</name>
        <dbReference type="ChEBI" id="CHEBI:30616"/>
    </ligand>
</feature>
<dbReference type="KEGG" id="eiv:EIN_235360"/>
<dbReference type="GeneID" id="14884981"/>
<dbReference type="InterPro" id="IPR009030">
    <property type="entry name" value="Growth_fac_rcpt_cys_sf"/>
</dbReference>
<dbReference type="InterPro" id="IPR008271">
    <property type="entry name" value="Ser/Thr_kinase_AS"/>
</dbReference>
<keyword evidence="9" id="KW-0808">Transferase</keyword>
<dbReference type="Pfam" id="PF07714">
    <property type="entry name" value="PK_Tyr_Ser-Thr"/>
    <property type="match status" value="1"/>
</dbReference>
<feature type="transmembrane region" description="Helical" evidence="7">
    <location>
        <begin position="126"/>
        <end position="153"/>
    </location>
</feature>
<proteinExistence type="predicted"/>
<dbReference type="PANTHER" id="PTHR45756">
    <property type="entry name" value="PALMITOYLTRANSFERASE"/>
    <property type="match status" value="1"/>
</dbReference>
<dbReference type="OMA" id="VGIMERM"/>
<name>L7FL06_ENTIV</name>
<keyword evidence="3 6" id="KW-0067">ATP-binding</keyword>
<dbReference type="SMART" id="SM00220">
    <property type="entry name" value="S_TKc"/>
    <property type="match status" value="1"/>
</dbReference>
<feature type="active site" description="Proton acceptor" evidence="4">
    <location>
        <position position="426"/>
    </location>
</feature>
<organism evidence="9 10">
    <name type="scientific">Entamoeba invadens IP1</name>
    <dbReference type="NCBI Taxonomy" id="370355"/>
    <lineage>
        <taxon>Eukaryota</taxon>
        <taxon>Amoebozoa</taxon>
        <taxon>Evosea</taxon>
        <taxon>Archamoebae</taxon>
        <taxon>Mastigamoebida</taxon>
        <taxon>Entamoebidae</taxon>
        <taxon>Entamoeba</taxon>
    </lineage>
</organism>
<evidence type="ECO:0000256" key="7">
    <source>
        <dbReference type="SAM" id="Phobius"/>
    </source>
</evidence>
<gene>
    <name evidence="9" type="ORF">EIN_235360</name>
</gene>
<dbReference type="GO" id="GO:0004709">
    <property type="term" value="F:MAP kinase kinase kinase activity"/>
    <property type="evidence" value="ECO:0007669"/>
    <property type="project" value="UniProtKB-EC"/>
</dbReference>
<keyword evidence="7" id="KW-1133">Transmembrane helix</keyword>
<dbReference type="GO" id="GO:0046872">
    <property type="term" value="F:metal ion binding"/>
    <property type="evidence" value="ECO:0007669"/>
    <property type="project" value="UniProtKB-KW"/>
</dbReference>
<accession>L7FL06</accession>